<organism evidence="4 5">
    <name type="scientific">Streptomyces spiramenti</name>
    <dbReference type="NCBI Taxonomy" id="2720606"/>
    <lineage>
        <taxon>Bacteria</taxon>
        <taxon>Bacillati</taxon>
        <taxon>Actinomycetota</taxon>
        <taxon>Actinomycetes</taxon>
        <taxon>Kitasatosporales</taxon>
        <taxon>Streptomycetaceae</taxon>
        <taxon>Streptomyces</taxon>
    </lineage>
</organism>
<accession>A0ABX1APA0</accession>
<evidence type="ECO:0000313" key="4">
    <source>
        <dbReference type="EMBL" id="NJP67654.1"/>
    </source>
</evidence>
<keyword evidence="1" id="KW-0863">Zinc-finger</keyword>
<evidence type="ECO:0000256" key="1">
    <source>
        <dbReference type="PROSITE-ProRule" id="PRU00325"/>
    </source>
</evidence>
<dbReference type="PROSITE" id="PS50966">
    <property type="entry name" value="ZF_SWIM"/>
    <property type="match status" value="1"/>
</dbReference>
<evidence type="ECO:0000256" key="2">
    <source>
        <dbReference type="SAM" id="MobiDB-lite"/>
    </source>
</evidence>
<evidence type="ECO:0000259" key="3">
    <source>
        <dbReference type="PROSITE" id="PS50966"/>
    </source>
</evidence>
<feature type="domain" description="SWIM-type" evidence="3">
    <location>
        <begin position="57"/>
        <end position="93"/>
    </location>
</feature>
<gene>
    <name evidence="4" type="ORF">HCJ92_15415</name>
</gene>
<sequence>MTGEQVRWTTEQVLALAPDAASQRAGQKLGTPSTWSEAARRGTALWGLCKGSGKTPYRTAVDLADAGTVGFTCSCPSRKFPCKHGLGLLLVWAGDTTGTAVPDGGPAPDWAQSWIDGRRRREAKAADPEAPAKPKDEEAARQRAERRTSRVVDGADELARRLTDAVEGGLAGAEQSGYEAWQHTAARMVDAQAPGLATRSGELGAIIGAGRGWPSAALAEMSLLHLLLRGLERVDELPEPLAATVRSRVGFTTDTATVVADARQAGLLVRDHWLVAGSKRSKDGRVWTARTWLLGRETARWALVLDFTAPGTSSAAPMAVGSEFEAEVAFHPGAAPLRVSVAQRHGAPIPDGPVPSGAPVGTALAAVGAAVAADPWVDTWPAVLGPVVPVPIPDTEQTAWRLADADGGAAVPLKADEAVLWRLLALSGGGPVTVFGQLGHTGFVPRTVWDGGRAVRL</sequence>
<keyword evidence="1" id="KW-0862">Zinc</keyword>
<keyword evidence="5" id="KW-1185">Reference proteome</keyword>
<feature type="region of interest" description="Disordered" evidence="2">
    <location>
        <begin position="118"/>
        <end position="152"/>
    </location>
</feature>
<dbReference type="Pfam" id="PF04434">
    <property type="entry name" value="SWIM"/>
    <property type="match status" value="1"/>
</dbReference>
<keyword evidence="1" id="KW-0479">Metal-binding</keyword>
<name>A0ABX1APA0_9ACTN</name>
<evidence type="ECO:0000313" key="5">
    <source>
        <dbReference type="Proteomes" id="UP000746503"/>
    </source>
</evidence>
<feature type="compositionally biased region" description="Basic and acidic residues" evidence="2">
    <location>
        <begin position="118"/>
        <end position="150"/>
    </location>
</feature>
<comment type="caution">
    <text evidence="4">The sequence shown here is derived from an EMBL/GenBank/DDBJ whole genome shotgun (WGS) entry which is preliminary data.</text>
</comment>
<dbReference type="RefSeq" id="WP_167934173.1">
    <property type="nucleotide sequence ID" value="NZ_JAAVJB010000128.1"/>
</dbReference>
<protein>
    <submittedName>
        <fullName evidence="4">SWIM zinc finger family protein</fullName>
    </submittedName>
</protein>
<reference evidence="4 5" key="1">
    <citation type="submission" date="2020-03" db="EMBL/GenBank/DDBJ databases">
        <title>Draft genome of Streptomyces sp. ventii, isolated from the Axial Seamount in the Pacific Ocean, and resequencing of the two type strains Streptomyces lonarensis strain NCL 716 and Streptomyces bohaiensis strain 11A07.</title>
        <authorList>
            <person name="Loughran R.M."/>
            <person name="Pfannmuller K.M."/>
            <person name="Wasson B.J."/>
            <person name="Deadmond M.C."/>
            <person name="Paddock B.E."/>
            <person name="Koyack M.J."/>
            <person name="Gallegos D.A."/>
            <person name="Mitchell E.A."/>
            <person name="Ushijima B."/>
            <person name="Saw J.H."/>
            <person name="Mcphail K.L."/>
            <person name="Videau P."/>
        </authorList>
    </citation>
    <scope>NUCLEOTIDE SEQUENCE [LARGE SCALE GENOMIC DNA]</scope>
    <source>
        <strain evidence="5">5675061</strain>
    </source>
</reference>
<proteinExistence type="predicted"/>
<dbReference type="EMBL" id="JAAVJB010000128">
    <property type="protein sequence ID" value="NJP67654.1"/>
    <property type="molecule type" value="Genomic_DNA"/>
</dbReference>
<dbReference type="Proteomes" id="UP000746503">
    <property type="component" value="Unassembled WGS sequence"/>
</dbReference>
<dbReference type="InterPro" id="IPR007527">
    <property type="entry name" value="Znf_SWIM"/>
</dbReference>